<dbReference type="EMBL" id="LRPY01000064">
    <property type="protein sequence ID" value="KXA23733.1"/>
    <property type="molecule type" value="Genomic_DNA"/>
</dbReference>
<comment type="caution">
    <text evidence="1">The sequence shown here is derived from an EMBL/GenBank/DDBJ whole genome shotgun (WGS) entry which is preliminary data.</text>
</comment>
<sequence>MECNIIQEFKGEIGGVEFDDKNIYYASQFILEKLKINLEKYITENLLKI</sequence>
<accession>A0A133P5B1</accession>
<dbReference type="AlphaFoldDB" id="A0A133P5B1"/>
<proteinExistence type="predicted"/>
<dbReference type="PATRIC" id="fig|851.8.peg.737"/>
<gene>
    <name evidence="1" type="ORF">HMPREF3221_00733</name>
</gene>
<evidence type="ECO:0000313" key="2">
    <source>
        <dbReference type="Proteomes" id="UP000070401"/>
    </source>
</evidence>
<keyword evidence="2" id="KW-1185">Reference proteome</keyword>
<dbReference type="Proteomes" id="UP000070401">
    <property type="component" value="Unassembled WGS sequence"/>
</dbReference>
<name>A0A133P5B1_FUSNU</name>
<evidence type="ECO:0000313" key="1">
    <source>
        <dbReference type="EMBL" id="KXA23733.1"/>
    </source>
</evidence>
<organism evidence="1 2">
    <name type="scientific">Fusobacterium nucleatum</name>
    <dbReference type="NCBI Taxonomy" id="851"/>
    <lineage>
        <taxon>Bacteria</taxon>
        <taxon>Fusobacteriati</taxon>
        <taxon>Fusobacteriota</taxon>
        <taxon>Fusobacteriia</taxon>
        <taxon>Fusobacteriales</taxon>
        <taxon>Fusobacteriaceae</taxon>
        <taxon>Fusobacterium</taxon>
    </lineage>
</organism>
<protein>
    <submittedName>
        <fullName evidence="1">Uncharacterized protein</fullName>
    </submittedName>
</protein>
<reference evidence="2" key="1">
    <citation type="submission" date="2016-01" db="EMBL/GenBank/DDBJ databases">
        <authorList>
            <person name="Mitreva M."/>
            <person name="Pepin K.H."/>
            <person name="Mihindukulasuriya K.A."/>
            <person name="Fulton R."/>
            <person name="Fronick C."/>
            <person name="O'Laughlin M."/>
            <person name="Miner T."/>
            <person name="Herter B."/>
            <person name="Rosa B.A."/>
            <person name="Cordes M."/>
            <person name="Tomlinson C."/>
            <person name="Wollam A."/>
            <person name="Palsikar V.B."/>
            <person name="Mardis E.R."/>
            <person name="Wilson R.K."/>
        </authorList>
    </citation>
    <scope>NUCLEOTIDE SEQUENCE [LARGE SCALE GENOMIC DNA]</scope>
    <source>
        <strain evidence="2">MJR7757B</strain>
    </source>
</reference>